<keyword evidence="15" id="KW-1185">Reference proteome</keyword>
<dbReference type="NCBIfam" id="TIGR01662">
    <property type="entry name" value="HAD-SF-IIIA"/>
    <property type="match status" value="1"/>
</dbReference>
<feature type="binding site" evidence="13">
    <location>
        <position position="33"/>
    </location>
    <ligand>
        <name>Mg(2+)</name>
        <dbReference type="ChEBI" id="CHEBI:18420"/>
    </ligand>
</feature>
<organism evidence="14 15">
    <name type="scientific">Agaribacter marinus</name>
    <dbReference type="NCBI Taxonomy" id="1431249"/>
    <lineage>
        <taxon>Bacteria</taxon>
        <taxon>Pseudomonadati</taxon>
        <taxon>Pseudomonadota</taxon>
        <taxon>Gammaproteobacteria</taxon>
        <taxon>Alteromonadales</taxon>
        <taxon>Alteromonadaceae</taxon>
        <taxon>Agaribacter</taxon>
    </lineage>
</organism>
<evidence type="ECO:0000256" key="9">
    <source>
        <dbReference type="ARBA" id="ARBA00022842"/>
    </source>
</evidence>
<keyword evidence="10 12" id="KW-0448">Lipopolysaccharide biosynthesis</keyword>
<dbReference type="GO" id="GO:0008781">
    <property type="term" value="F:N-acylneuraminate cytidylyltransferase activity"/>
    <property type="evidence" value="ECO:0007669"/>
    <property type="project" value="TreeGrafter"/>
</dbReference>
<name>A0AA37T5X0_9ALTE</name>
<dbReference type="EMBL" id="BSOT01000019">
    <property type="protein sequence ID" value="GLR72848.1"/>
    <property type="molecule type" value="Genomic_DNA"/>
</dbReference>
<comment type="subunit">
    <text evidence="4 12">Homotetramer.</text>
</comment>
<gene>
    <name evidence="14" type="primary">kdsC</name>
    <name evidence="14" type="ORF">GCM10007852_37560</name>
</gene>
<evidence type="ECO:0000256" key="10">
    <source>
        <dbReference type="ARBA" id="ARBA00022985"/>
    </source>
</evidence>
<sequence length="189" mass="20670">MSLIEQPTISTLYGPVKQSVFDACKSIKLLVLDVDGVLSDGNIYMGNSSEELKTFNTKDGYGIKAVMSAGIEVAVITGRQSSIVQQRMQSLNVKYIVQGQENKSDAIQKIMKEKACTKSNVACIGDDMPDIGLFENSYLKVAVNDAHPYIRQLANHVTTLNGGRGAVREFCDLLLLSRDLLDKQYGSSI</sequence>
<proteinExistence type="inferred from homology"/>
<evidence type="ECO:0000256" key="8">
    <source>
        <dbReference type="ARBA" id="ARBA00022801"/>
    </source>
</evidence>
<dbReference type="PANTHER" id="PTHR21485:SF6">
    <property type="entry name" value="N-ACYLNEURAMINATE CYTIDYLYLTRANSFERASE-RELATED"/>
    <property type="match status" value="1"/>
</dbReference>
<dbReference type="AlphaFoldDB" id="A0AA37T5X0"/>
<keyword evidence="7 12" id="KW-0479">Metal-binding</keyword>
<dbReference type="Gene3D" id="3.40.50.1000">
    <property type="entry name" value="HAD superfamily/HAD-like"/>
    <property type="match status" value="1"/>
</dbReference>
<evidence type="ECO:0000313" key="14">
    <source>
        <dbReference type="EMBL" id="GLR72848.1"/>
    </source>
</evidence>
<dbReference type="InterPro" id="IPR010023">
    <property type="entry name" value="KdsC_fam"/>
</dbReference>
<evidence type="ECO:0000313" key="15">
    <source>
        <dbReference type="Proteomes" id="UP001156601"/>
    </source>
</evidence>
<dbReference type="InterPro" id="IPR050793">
    <property type="entry name" value="CMP-NeuNAc_synthase"/>
</dbReference>
<dbReference type="FunFam" id="3.40.50.1000:FF:000029">
    <property type="entry name" value="3-deoxy-D-manno-octulosonate 8-phosphate phosphatase KdsC"/>
    <property type="match status" value="1"/>
</dbReference>
<evidence type="ECO:0000256" key="2">
    <source>
        <dbReference type="ARBA" id="ARBA00001946"/>
    </source>
</evidence>
<dbReference type="GO" id="GO:0019143">
    <property type="term" value="F:3-deoxy-manno-octulosonate-8-phosphatase activity"/>
    <property type="evidence" value="ECO:0007669"/>
    <property type="project" value="UniProtKB-UniRule"/>
</dbReference>
<dbReference type="InterPro" id="IPR036412">
    <property type="entry name" value="HAD-like_sf"/>
</dbReference>
<keyword evidence="8 12" id="KW-0378">Hydrolase</keyword>
<evidence type="ECO:0000256" key="13">
    <source>
        <dbReference type="PIRSR" id="PIRSR006118-2"/>
    </source>
</evidence>
<evidence type="ECO:0000256" key="6">
    <source>
        <dbReference type="ARBA" id="ARBA00020092"/>
    </source>
</evidence>
<evidence type="ECO:0000256" key="11">
    <source>
        <dbReference type="ARBA" id="ARBA00031051"/>
    </source>
</evidence>
<dbReference type="InterPro" id="IPR023214">
    <property type="entry name" value="HAD_sf"/>
</dbReference>
<dbReference type="PIRSF" id="PIRSF006118">
    <property type="entry name" value="KDO8-P_Ptase"/>
    <property type="match status" value="1"/>
</dbReference>
<dbReference type="NCBIfam" id="TIGR01670">
    <property type="entry name" value="KdsC-phosphatas"/>
    <property type="match status" value="1"/>
</dbReference>
<evidence type="ECO:0000256" key="3">
    <source>
        <dbReference type="ARBA" id="ARBA00005893"/>
    </source>
</evidence>
<comment type="catalytic activity">
    <reaction evidence="1 12">
        <text>3-deoxy-alpha-D-manno-2-octulosonate-8-phosphate + H2O = 3-deoxy-alpha-D-manno-oct-2-ulosonate + phosphate</text>
        <dbReference type="Rhea" id="RHEA:11500"/>
        <dbReference type="ChEBI" id="CHEBI:15377"/>
        <dbReference type="ChEBI" id="CHEBI:43474"/>
        <dbReference type="ChEBI" id="CHEBI:85985"/>
        <dbReference type="ChEBI" id="CHEBI:85986"/>
        <dbReference type="EC" id="3.1.3.45"/>
    </reaction>
</comment>
<evidence type="ECO:0000256" key="12">
    <source>
        <dbReference type="PIRNR" id="PIRNR006118"/>
    </source>
</evidence>
<dbReference type="GO" id="GO:0046872">
    <property type="term" value="F:metal ion binding"/>
    <property type="evidence" value="ECO:0007669"/>
    <property type="project" value="UniProtKB-UniRule"/>
</dbReference>
<dbReference type="EC" id="3.1.3.45" evidence="5 12"/>
<dbReference type="SFLD" id="SFLDG01138">
    <property type="entry name" value="C1.6.2:_Deoxy-d-mannose-octulo"/>
    <property type="match status" value="1"/>
</dbReference>
<dbReference type="GO" id="GO:0009103">
    <property type="term" value="P:lipopolysaccharide biosynthetic process"/>
    <property type="evidence" value="ECO:0007669"/>
    <property type="project" value="UniProtKB-UniRule"/>
</dbReference>
<dbReference type="SUPFAM" id="SSF56784">
    <property type="entry name" value="HAD-like"/>
    <property type="match status" value="1"/>
</dbReference>
<dbReference type="Pfam" id="PF08282">
    <property type="entry name" value="Hydrolase_3"/>
    <property type="match status" value="1"/>
</dbReference>
<dbReference type="CDD" id="cd01630">
    <property type="entry name" value="HAD_KDO-like"/>
    <property type="match status" value="1"/>
</dbReference>
<dbReference type="NCBIfam" id="NF007019">
    <property type="entry name" value="PRK09484.1"/>
    <property type="match status" value="1"/>
</dbReference>
<evidence type="ECO:0000256" key="4">
    <source>
        <dbReference type="ARBA" id="ARBA00011881"/>
    </source>
</evidence>
<feature type="binding site" evidence="13">
    <location>
        <position position="126"/>
    </location>
    <ligand>
        <name>Mg(2+)</name>
        <dbReference type="ChEBI" id="CHEBI:18420"/>
    </ligand>
</feature>
<evidence type="ECO:0000256" key="1">
    <source>
        <dbReference type="ARBA" id="ARBA00000898"/>
    </source>
</evidence>
<comment type="function">
    <text evidence="12">Catalyzes the hydrolysis of 3-deoxy-D-manno-octulosonate 8-phosphate (KDO 8-P) to 3-deoxy-D-manno-octulosonate (KDO) and inorganic phosphate.</text>
</comment>
<accession>A0AA37T5X0</accession>
<dbReference type="Proteomes" id="UP001156601">
    <property type="component" value="Unassembled WGS sequence"/>
</dbReference>
<dbReference type="RefSeq" id="WP_284219269.1">
    <property type="nucleotide sequence ID" value="NZ_BSOT01000019.1"/>
</dbReference>
<feature type="binding site" evidence="13">
    <location>
        <position position="35"/>
    </location>
    <ligand>
        <name>substrate</name>
    </ligand>
</feature>
<comment type="similarity">
    <text evidence="3 12">Belongs to the KdsC family.</text>
</comment>
<keyword evidence="9 12" id="KW-0460">Magnesium</keyword>
<dbReference type="SFLD" id="SFLDS00003">
    <property type="entry name" value="Haloacid_Dehalogenase"/>
    <property type="match status" value="1"/>
</dbReference>
<dbReference type="InterPro" id="IPR006549">
    <property type="entry name" value="HAD-SF_hydro_IIIA"/>
</dbReference>
<comment type="cofactor">
    <cofactor evidence="2 12 13">
        <name>Mg(2+)</name>
        <dbReference type="ChEBI" id="CHEBI:18420"/>
    </cofactor>
</comment>
<reference evidence="14" key="2">
    <citation type="submission" date="2023-01" db="EMBL/GenBank/DDBJ databases">
        <title>Draft genome sequence of Agaribacter marinus strain NBRC 110023.</title>
        <authorList>
            <person name="Sun Q."/>
            <person name="Mori K."/>
        </authorList>
    </citation>
    <scope>NUCLEOTIDE SEQUENCE</scope>
    <source>
        <strain evidence="14">NBRC 110023</strain>
    </source>
</reference>
<evidence type="ECO:0000256" key="7">
    <source>
        <dbReference type="ARBA" id="ARBA00022723"/>
    </source>
</evidence>
<comment type="caution">
    <text evidence="14">The sequence shown here is derived from an EMBL/GenBank/DDBJ whole genome shotgun (WGS) entry which is preliminary data.</text>
</comment>
<reference evidence="14" key="1">
    <citation type="journal article" date="2014" name="Int. J. Syst. Evol. Microbiol.">
        <title>Complete genome sequence of Corynebacterium casei LMG S-19264T (=DSM 44701T), isolated from a smear-ripened cheese.</title>
        <authorList>
            <consortium name="US DOE Joint Genome Institute (JGI-PGF)"/>
            <person name="Walter F."/>
            <person name="Albersmeier A."/>
            <person name="Kalinowski J."/>
            <person name="Ruckert C."/>
        </authorList>
    </citation>
    <scope>NUCLEOTIDE SEQUENCE</scope>
    <source>
        <strain evidence="14">NBRC 110023</strain>
    </source>
</reference>
<dbReference type="PANTHER" id="PTHR21485">
    <property type="entry name" value="HAD SUPERFAMILY MEMBERS CMAS AND KDSC"/>
    <property type="match status" value="1"/>
</dbReference>
<dbReference type="SFLD" id="SFLDG01136">
    <property type="entry name" value="C1.6:_Phosphoserine_Phosphatas"/>
    <property type="match status" value="1"/>
</dbReference>
<evidence type="ECO:0000256" key="5">
    <source>
        <dbReference type="ARBA" id="ARBA00013066"/>
    </source>
</evidence>
<protein>
    <recommendedName>
        <fullName evidence="6 12">3-deoxy-D-manno-octulosonate 8-phosphate phosphatase KdsC</fullName>
        <ecNumber evidence="5 12">3.1.3.45</ecNumber>
    </recommendedName>
    <alternativeName>
        <fullName evidence="11 12">KDO 8-P phosphatase</fullName>
    </alternativeName>
</protein>